<evidence type="ECO:0008006" key="3">
    <source>
        <dbReference type="Google" id="ProtNLM"/>
    </source>
</evidence>
<evidence type="ECO:0000313" key="1">
    <source>
        <dbReference type="EMBL" id="SDG28912.1"/>
    </source>
</evidence>
<evidence type="ECO:0000313" key="2">
    <source>
        <dbReference type="Proteomes" id="UP000183812"/>
    </source>
</evidence>
<dbReference type="InterPro" id="IPR025234">
    <property type="entry name" value="YjzH-like"/>
</dbReference>
<accession>A0A1G7T1C1</accession>
<dbReference type="AlphaFoldDB" id="A0A1G7T1C1"/>
<dbReference type="RefSeq" id="WP_074556271.1">
    <property type="nucleotide sequence ID" value="NZ_CP119563.1"/>
</dbReference>
<gene>
    <name evidence="1" type="ORF">SAMN04244550_03721</name>
</gene>
<dbReference type="Pfam" id="PF13783">
    <property type="entry name" value="DUF4177"/>
    <property type="match status" value="1"/>
</dbReference>
<proteinExistence type="predicted"/>
<dbReference type="Proteomes" id="UP000183812">
    <property type="component" value="Unassembled WGS sequence"/>
</dbReference>
<dbReference type="EMBL" id="FNAY01000051">
    <property type="protein sequence ID" value="SDG28912.1"/>
    <property type="molecule type" value="Genomic_DNA"/>
</dbReference>
<organism evidence="1 2">
    <name type="scientific">Rhodobacter capsulatus</name>
    <name type="common">Rhodopseudomonas capsulata</name>
    <dbReference type="NCBI Taxonomy" id="1061"/>
    <lineage>
        <taxon>Bacteria</taxon>
        <taxon>Pseudomonadati</taxon>
        <taxon>Pseudomonadota</taxon>
        <taxon>Alphaproteobacteria</taxon>
        <taxon>Rhodobacterales</taxon>
        <taxon>Rhodobacter group</taxon>
        <taxon>Rhodobacter</taxon>
    </lineage>
</organism>
<sequence length="64" mass="7237">MKEYKVLSQKDKFFSGKFDPQLLEQAINAYAEQGWEVVSMATATFPGFTGSREEIIVLFGRDAD</sequence>
<reference evidence="1 2" key="1">
    <citation type="submission" date="2016-10" db="EMBL/GenBank/DDBJ databases">
        <authorList>
            <person name="de Groot N.N."/>
        </authorList>
    </citation>
    <scope>NUCLEOTIDE SEQUENCE [LARGE SCALE GENOMIC DNA]</scope>
    <source>
        <strain evidence="2">DSM 938 / 37b4</strain>
    </source>
</reference>
<name>A0A1G7T1C1_RHOCA</name>
<dbReference type="OrthoDB" id="4469787at2"/>
<protein>
    <recommendedName>
        <fullName evidence="3">DUF4177 domain-containing protein</fullName>
    </recommendedName>
</protein>